<comment type="caution">
    <text evidence="1">The sequence shown here is derived from an EMBL/GenBank/DDBJ whole genome shotgun (WGS) entry which is preliminary data.</text>
</comment>
<evidence type="ECO:0000313" key="2">
    <source>
        <dbReference type="Proteomes" id="UP000037392"/>
    </source>
</evidence>
<dbReference type="Gene3D" id="3.40.140.30">
    <property type="entry name" value="Hypothetical protein TM1506"/>
    <property type="match status" value="1"/>
</dbReference>
<proteinExistence type="predicted"/>
<evidence type="ECO:0000313" key="1">
    <source>
        <dbReference type="EMBL" id="KMW22722.1"/>
    </source>
</evidence>
<dbReference type="OrthoDB" id="2057260at2"/>
<protein>
    <recommendedName>
        <fullName evidence="3">DUF1893 domain-containing protein</fullName>
    </recommendedName>
</protein>
<dbReference type="RefSeq" id="WP_007862824.1">
    <property type="nucleotide sequence ID" value="NZ_KQ235876.1"/>
</dbReference>
<organism evidence="1 2">
    <name type="scientific">[Clostridium] citroniae WAL-19142</name>
    <dbReference type="NCBI Taxonomy" id="742734"/>
    <lineage>
        <taxon>Bacteria</taxon>
        <taxon>Bacillati</taxon>
        <taxon>Bacillota</taxon>
        <taxon>Clostridia</taxon>
        <taxon>Lachnospirales</taxon>
        <taxon>Lachnospiraceae</taxon>
        <taxon>Enterocloster</taxon>
    </lineage>
</organism>
<dbReference type="Pfam" id="PF08973">
    <property type="entry name" value="TM1506"/>
    <property type="match status" value="1"/>
</dbReference>
<dbReference type="AlphaFoldDB" id="A0A0J9CC75"/>
<accession>A0A0J9CC75</accession>
<dbReference type="InterPro" id="IPR016193">
    <property type="entry name" value="Cytidine_deaminase-like"/>
</dbReference>
<dbReference type="GeneID" id="93164704"/>
<dbReference type="EMBL" id="ADLK01000008">
    <property type="protein sequence ID" value="KMW22722.1"/>
    <property type="molecule type" value="Genomic_DNA"/>
</dbReference>
<reference evidence="1 2" key="1">
    <citation type="submission" date="2011-04" db="EMBL/GenBank/DDBJ databases">
        <title>The Genome Sequence of Clostridium citroniae WAL-19142.</title>
        <authorList>
            <consortium name="The Broad Institute Genome Sequencing Platform"/>
            <person name="Earl A."/>
            <person name="Ward D."/>
            <person name="Feldgarden M."/>
            <person name="Gevers D."/>
            <person name="Warren Y.A."/>
            <person name="Tyrrell K.L."/>
            <person name="Citron D.M."/>
            <person name="Goldstein E.J."/>
            <person name="Daigneault M."/>
            <person name="Allen-Vercoe E."/>
            <person name="Young S.K."/>
            <person name="Zeng Q."/>
            <person name="Gargeya S."/>
            <person name="Fitzgerald M."/>
            <person name="Haas B."/>
            <person name="Abouelleil A."/>
            <person name="Alvarado L."/>
            <person name="Arachchi H.M."/>
            <person name="Berlin A."/>
            <person name="Brown A."/>
            <person name="Chapman S.B."/>
            <person name="Chen Z."/>
            <person name="Dunbar C."/>
            <person name="Freedman E."/>
            <person name="Gearin G."/>
            <person name="Gellesch M."/>
            <person name="Goldberg J."/>
            <person name="Griggs A."/>
            <person name="Gujja S."/>
            <person name="Heilman E.R."/>
            <person name="Heiman D."/>
            <person name="Howarth C."/>
            <person name="Larson L."/>
            <person name="Lui A."/>
            <person name="MacDonald P.J."/>
            <person name="Mehta T."/>
            <person name="Montmayeur A."/>
            <person name="Murphy C."/>
            <person name="Neiman D."/>
            <person name="Pearson M."/>
            <person name="Priest M."/>
            <person name="Roberts A."/>
            <person name="Saif S."/>
            <person name="Shea T."/>
            <person name="Shenoy N."/>
            <person name="Sisk P."/>
            <person name="Stolte C."/>
            <person name="Sykes S."/>
            <person name="White J."/>
            <person name="Yandava C."/>
            <person name="Wortman J."/>
            <person name="Nusbaum C."/>
            <person name="Birren B."/>
        </authorList>
    </citation>
    <scope>NUCLEOTIDE SEQUENCE [LARGE SCALE GENOMIC DNA]</scope>
    <source>
        <strain evidence="1 2">WAL-19142</strain>
    </source>
</reference>
<evidence type="ECO:0008006" key="3">
    <source>
        <dbReference type="Google" id="ProtNLM"/>
    </source>
</evidence>
<gene>
    <name evidence="1" type="ORF">HMPREF9470_01257</name>
</gene>
<dbReference type="PATRIC" id="fig|742734.4.peg.1350"/>
<dbReference type="InterPro" id="IPR015067">
    <property type="entry name" value="DUF1893_TM1506-like"/>
</dbReference>
<dbReference type="SUPFAM" id="SSF53927">
    <property type="entry name" value="Cytidine deaminase-like"/>
    <property type="match status" value="1"/>
</dbReference>
<dbReference type="InterPro" id="IPR037081">
    <property type="entry name" value="Hyp_TM1506"/>
</dbReference>
<name>A0A0J9CC75_9FIRM</name>
<sequence>MREDLLKKVAEKEALAILTDSLGNVIWESDKSPVAAMYGQYFEHQFSGVKAMVLYANQAGIAMGIMAGRIPIRECHGVRMSEGGLKMFREMGVAVTYAELIPLVKSSKDDTKVCPIEQFLYDHRDQGEQWEFLEERFKKN</sequence>
<dbReference type="GO" id="GO:0003824">
    <property type="term" value="F:catalytic activity"/>
    <property type="evidence" value="ECO:0007669"/>
    <property type="project" value="InterPro"/>
</dbReference>
<dbReference type="Proteomes" id="UP000037392">
    <property type="component" value="Unassembled WGS sequence"/>
</dbReference>